<dbReference type="AlphaFoldDB" id="A0ABD0JQM3"/>
<organism evidence="1 2">
    <name type="scientific">Batillaria attramentaria</name>
    <dbReference type="NCBI Taxonomy" id="370345"/>
    <lineage>
        <taxon>Eukaryota</taxon>
        <taxon>Metazoa</taxon>
        <taxon>Spiralia</taxon>
        <taxon>Lophotrochozoa</taxon>
        <taxon>Mollusca</taxon>
        <taxon>Gastropoda</taxon>
        <taxon>Caenogastropoda</taxon>
        <taxon>Sorbeoconcha</taxon>
        <taxon>Cerithioidea</taxon>
        <taxon>Batillariidae</taxon>
        <taxon>Batillaria</taxon>
    </lineage>
</organism>
<keyword evidence="2" id="KW-1185">Reference proteome</keyword>
<evidence type="ECO:0000313" key="2">
    <source>
        <dbReference type="Proteomes" id="UP001519460"/>
    </source>
</evidence>
<proteinExistence type="predicted"/>
<sequence length="102" mass="11307">MRKMVAEWMAEVAMNSLNWYPAQSKPDAGRVHWLTQGTAKGRWAIQANQNLTGCRVVFGIMPRSFALTSCTDCDVIACSLGQQLEALVGTIFRHRAPVRNIG</sequence>
<protein>
    <submittedName>
        <fullName evidence="1">Uncharacterized protein</fullName>
    </submittedName>
</protein>
<reference evidence="1 2" key="1">
    <citation type="journal article" date="2023" name="Sci. Data">
        <title>Genome assembly of the Korean intertidal mud-creeper Batillaria attramentaria.</title>
        <authorList>
            <person name="Patra A.K."/>
            <person name="Ho P.T."/>
            <person name="Jun S."/>
            <person name="Lee S.J."/>
            <person name="Kim Y."/>
            <person name="Won Y.J."/>
        </authorList>
    </citation>
    <scope>NUCLEOTIDE SEQUENCE [LARGE SCALE GENOMIC DNA]</scope>
    <source>
        <strain evidence="1">Wonlab-2016</strain>
    </source>
</reference>
<gene>
    <name evidence="1" type="ORF">BaRGS_00031726</name>
</gene>
<dbReference type="EMBL" id="JACVVK020000359">
    <property type="protein sequence ID" value="KAK7477046.1"/>
    <property type="molecule type" value="Genomic_DNA"/>
</dbReference>
<comment type="caution">
    <text evidence="1">The sequence shown here is derived from an EMBL/GenBank/DDBJ whole genome shotgun (WGS) entry which is preliminary data.</text>
</comment>
<evidence type="ECO:0000313" key="1">
    <source>
        <dbReference type="EMBL" id="KAK7477046.1"/>
    </source>
</evidence>
<name>A0ABD0JQM3_9CAEN</name>
<dbReference type="Proteomes" id="UP001519460">
    <property type="component" value="Unassembled WGS sequence"/>
</dbReference>
<accession>A0ABD0JQM3</accession>